<dbReference type="PANTHER" id="PTHR33116">
    <property type="entry name" value="REVERSE TRANSCRIPTASE ZINC-BINDING DOMAIN-CONTAINING PROTEIN-RELATED-RELATED"/>
    <property type="match status" value="1"/>
</dbReference>
<name>A0A078FFY0_BRANA</name>
<keyword evidence="2" id="KW-1185">Reference proteome</keyword>
<dbReference type="Gramene" id="CDY13310">
    <property type="protein sequence ID" value="CDY13310"/>
    <property type="gene ID" value="GSBRNA2T00071297001"/>
</dbReference>
<dbReference type="AlphaFoldDB" id="A0A078FFY0"/>
<accession>A0A078FFY0</accession>
<reference evidence="1 2" key="1">
    <citation type="journal article" date="2014" name="Science">
        <title>Plant genetics. Early allopolyploid evolution in the post-Neolithic Brassica napus oilseed genome.</title>
        <authorList>
            <person name="Chalhoub B."/>
            <person name="Denoeud F."/>
            <person name="Liu S."/>
            <person name="Parkin I.A."/>
            <person name="Tang H."/>
            <person name="Wang X."/>
            <person name="Chiquet J."/>
            <person name="Belcram H."/>
            <person name="Tong C."/>
            <person name="Samans B."/>
            <person name="Correa M."/>
            <person name="Da Silva C."/>
            <person name="Just J."/>
            <person name="Falentin C."/>
            <person name="Koh C.S."/>
            <person name="Le Clainche I."/>
            <person name="Bernard M."/>
            <person name="Bento P."/>
            <person name="Noel B."/>
            <person name="Labadie K."/>
            <person name="Alberti A."/>
            <person name="Charles M."/>
            <person name="Arnaud D."/>
            <person name="Guo H."/>
            <person name="Daviaud C."/>
            <person name="Alamery S."/>
            <person name="Jabbari K."/>
            <person name="Zhao M."/>
            <person name="Edger P.P."/>
            <person name="Chelaifa H."/>
            <person name="Tack D."/>
            <person name="Lassalle G."/>
            <person name="Mestiri I."/>
            <person name="Schnel N."/>
            <person name="Le Paslier M.C."/>
            <person name="Fan G."/>
            <person name="Renault V."/>
            <person name="Bayer P.E."/>
            <person name="Golicz A.A."/>
            <person name="Manoli S."/>
            <person name="Lee T.H."/>
            <person name="Thi V.H."/>
            <person name="Chalabi S."/>
            <person name="Hu Q."/>
            <person name="Fan C."/>
            <person name="Tollenaere R."/>
            <person name="Lu Y."/>
            <person name="Battail C."/>
            <person name="Shen J."/>
            <person name="Sidebottom C.H."/>
            <person name="Wang X."/>
            <person name="Canaguier A."/>
            <person name="Chauveau A."/>
            <person name="Berard A."/>
            <person name="Deniot G."/>
            <person name="Guan M."/>
            <person name="Liu Z."/>
            <person name="Sun F."/>
            <person name="Lim Y.P."/>
            <person name="Lyons E."/>
            <person name="Town C.D."/>
            <person name="Bancroft I."/>
            <person name="Wang X."/>
            <person name="Meng J."/>
            <person name="Ma J."/>
            <person name="Pires J.C."/>
            <person name="King G.J."/>
            <person name="Brunel D."/>
            <person name="Delourme R."/>
            <person name="Renard M."/>
            <person name="Aury J.M."/>
            <person name="Adams K.L."/>
            <person name="Batley J."/>
            <person name="Snowdon R.J."/>
            <person name="Tost J."/>
            <person name="Edwards D."/>
            <person name="Zhou Y."/>
            <person name="Hua W."/>
            <person name="Sharpe A.G."/>
            <person name="Paterson A.H."/>
            <person name="Guan C."/>
            <person name="Wincker P."/>
        </authorList>
    </citation>
    <scope>NUCLEOTIDE SEQUENCE [LARGE SCALE GENOMIC DNA]</scope>
    <source>
        <strain evidence="2">cv. Darmor-bzh</strain>
    </source>
</reference>
<evidence type="ECO:0000313" key="2">
    <source>
        <dbReference type="Proteomes" id="UP000028999"/>
    </source>
</evidence>
<dbReference type="OMA" id="CHIRAPT"/>
<dbReference type="PANTHER" id="PTHR33116:SF78">
    <property type="entry name" value="OS12G0587133 PROTEIN"/>
    <property type="match status" value="1"/>
</dbReference>
<proteinExistence type="predicted"/>
<dbReference type="STRING" id="3708.A0A078FFY0"/>
<dbReference type="PaxDb" id="3708-A0A078FFY0"/>
<dbReference type="Proteomes" id="UP000028999">
    <property type="component" value="Unassembled WGS sequence"/>
</dbReference>
<evidence type="ECO:0000313" key="1">
    <source>
        <dbReference type="EMBL" id="CDY13310.1"/>
    </source>
</evidence>
<organism evidence="1 2">
    <name type="scientific">Brassica napus</name>
    <name type="common">Rape</name>
    <dbReference type="NCBI Taxonomy" id="3708"/>
    <lineage>
        <taxon>Eukaryota</taxon>
        <taxon>Viridiplantae</taxon>
        <taxon>Streptophyta</taxon>
        <taxon>Embryophyta</taxon>
        <taxon>Tracheophyta</taxon>
        <taxon>Spermatophyta</taxon>
        <taxon>Magnoliopsida</taxon>
        <taxon>eudicotyledons</taxon>
        <taxon>Gunneridae</taxon>
        <taxon>Pentapetalae</taxon>
        <taxon>rosids</taxon>
        <taxon>malvids</taxon>
        <taxon>Brassicales</taxon>
        <taxon>Brassicaceae</taxon>
        <taxon>Brassiceae</taxon>
        <taxon>Brassica</taxon>
    </lineage>
</organism>
<protein>
    <submittedName>
        <fullName evidence="1">BnaC06g14470D protein</fullName>
    </submittedName>
</protein>
<gene>
    <name evidence="1" type="primary">BnaC06g14470D</name>
    <name evidence="1" type="ORF">GSBRNA2T00071297001</name>
</gene>
<dbReference type="EMBL" id="LK032034">
    <property type="protein sequence ID" value="CDY13310.1"/>
    <property type="molecule type" value="Genomic_DNA"/>
</dbReference>
<sequence>MVNFWSAVFVLPQTFYAKIDSLCAAFLWRNHTGSASGARVAWKDVCKPKAEGGLGLRPLEEFGTVFTLKRVWIFFSSSGSLWVDWLKNHVFHREGFWSLSYYPRLSPTVRSMLQLHHVVSEFMRCEVGNGGTASFWFDHWTRLGPLILFAGQNTPRSLRIRKNAKVIEATRNGEWLMPAARSQELQRLETHHHLFFECEYSSALWQPCASTVWPLPPTYIHSAASWILRPQQASNSSSAVIVKLVFQSSVYLIWKERNARIFTATSTPPQVLQKALDRLIRDRLLSFPASTPSSPSMLELYFSFCPP</sequence>